<dbReference type="Proteomes" id="UP000001067">
    <property type="component" value="Unassembled WGS sequence"/>
</dbReference>
<dbReference type="AlphaFoldDB" id="E3RKQ4"/>
<evidence type="ECO:0000256" key="1">
    <source>
        <dbReference type="SAM" id="MobiDB-lite"/>
    </source>
</evidence>
<keyword evidence="3" id="KW-1185">Reference proteome</keyword>
<proteinExistence type="predicted"/>
<gene>
    <name evidence="2" type="ORF">PTT_08841</name>
</gene>
<organism evidence="3">
    <name type="scientific">Pyrenophora teres f. teres (strain 0-1)</name>
    <name type="common">Barley net blotch fungus</name>
    <name type="synonym">Drechslera teres f. teres</name>
    <dbReference type="NCBI Taxonomy" id="861557"/>
    <lineage>
        <taxon>Eukaryota</taxon>
        <taxon>Fungi</taxon>
        <taxon>Dikarya</taxon>
        <taxon>Ascomycota</taxon>
        <taxon>Pezizomycotina</taxon>
        <taxon>Dothideomycetes</taxon>
        <taxon>Pleosporomycetidae</taxon>
        <taxon>Pleosporales</taxon>
        <taxon>Pleosporineae</taxon>
        <taxon>Pleosporaceae</taxon>
        <taxon>Pyrenophora</taxon>
    </lineage>
</organism>
<evidence type="ECO:0000313" key="2">
    <source>
        <dbReference type="EMBL" id="EFQ93695.1"/>
    </source>
</evidence>
<dbReference type="EMBL" id="GL533687">
    <property type="protein sequence ID" value="EFQ93695.1"/>
    <property type="molecule type" value="Genomic_DNA"/>
</dbReference>
<sequence length="143" mass="16392">MQRVFSPGGALQNILRNTYSEGLLKLNTNTFESSEAKKEFEEFVEGLTAEELQLVTDDEWQREEPTSVFDLLGNADIELEGDMPYVKGDDSDECEEEVDDDSDIDEHFRLLENEYEDDEQWAAAQKEAQLSEESEFEGFSDSE</sequence>
<name>E3RKQ4_PYRTT</name>
<feature type="region of interest" description="Disordered" evidence="1">
    <location>
        <begin position="117"/>
        <end position="143"/>
    </location>
</feature>
<feature type="region of interest" description="Disordered" evidence="1">
    <location>
        <begin position="82"/>
        <end position="102"/>
    </location>
</feature>
<feature type="compositionally biased region" description="Acidic residues" evidence="1">
    <location>
        <begin position="90"/>
        <end position="102"/>
    </location>
</feature>
<protein>
    <submittedName>
        <fullName evidence="2">Uncharacterized protein</fullName>
    </submittedName>
</protein>
<evidence type="ECO:0000313" key="3">
    <source>
        <dbReference type="Proteomes" id="UP000001067"/>
    </source>
</evidence>
<dbReference type="HOGENOM" id="CLU_127812_0_0_1"/>
<dbReference type="KEGG" id="pte:PTT_08841"/>
<accession>E3RKQ4</accession>
<reference evidence="2 3" key="1">
    <citation type="journal article" date="2010" name="Genome Biol.">
        <title>A first genome assembly of the barley fungal pathogen Pyrenophora teres f. teres.</title>
        <authorList>
            <person name="Ellwood S.R."/>
            <person name="Liu Z."/>
            <person name="Syme R.A."/>
            <person name="Lai Z."/>
            <person name="Hane J.K."/>
            <person name="Keiper F."/>
            <person name="Moffat C.S."/>
            <person name="Oliver R.P."/>
            <person name="Friesen T.L."/>
        </authorList>
    </citation>
    <scope>NUCLEOTIDE SEQUENCE [LARGE SCALE GENOMIC DNA]</scope>
    <source>
        <strain evidence="2 3">0-1</strain>
    </source>
</reference>
<feature type="compositionally biased region" description="Acidic residues" evidence="1">
    <location>
        <begin position="130"/>
        <end position="143"/>
    </location>
</feature>